<dbReference type="AlphaFoldDB" id="A0A2H0KBS5"/>
<dbReference type="PANTHER" id="PTHR43369">
    <property type="entry name" value="PHOSPHORIBOSYLGLYCINAMIDE FORMYLTRANSFERASE"/>
    <property type="match status" value="1"/>
</dbReference>
<evidence type="ECO:0000256" key="1">
    <source>
        <dbReference type="ARBA" id="ARBA00005054"/>
    </source>
</evidence>
<evidence type="ECO:0000313" key="6">
    <source>
        <dbReference type="EMBL" id="PIQ68667.1"/>
    </source>
</evidence>
<proteinExistence type="predicted"/>
<dbReference type="Pfam" id="PF00551">
    <property type="entry name" value="Formyl_trans_N"/>
    <property type="match status" value="1"/>
</dbReference>
<comment type="pathway">
    <text evidence="1">Purine metabolism; IMP biosynthesis via de novo pathway; N(2)-formyl-N(1)-(5-phospho-D-ribosyl)glycinamide from N(1)-(5-phospho-D-ribosyl)glycinamide (10-formyl THF route): step 1/1.</text>
</comment>
<comment type="caution">
    <text evidence="6">The sequence shown here is derived from an EMBL/GenBank/DDBJ whole genome shotgun (WGS) entry which is preliminary data.</text>
</comment>
<dbReference type="GO" id="GO:0004644">
    <property type="term" value="F:phosphoribosylglycinamide formyltransferase activity"/>
    <property type="evidence" value="ECO:0007669"/>
    <property type="project" value="UniProtKB-EC"/>
</dbReference>
<evidence type="ECO:0000256" key="3">
    <source>
        <dbReference type="ARBA" id="ARBA00022679"/>
    </source>
</evidence>
<dbReference type="Proteomes" id="UP000229342">
    <property type="component" value="Unassembled WGS sequence"/>
</dbReference>
<dbReference type="EMBL" id="PCVG01000036">
    <property type="protein sequence ID" value="PIQ68667.1"/>
    <property type="molecule type" value="Genomic_DNA"/>
</dbReference>
<dbReference type="SUPFAM" id="SSF53328">
    <property type="entry name" value="Formyltransferase"/>
    <property type="match status" value="1"/>
</dbReference>
<accession>A0A2H0KBS5</accession>
<sequence length="216" mass="23772">MSIETLLVFASGGKNPEDGGSGFQKLVEASRTGIIDGTIVGVVSNHVQGGVYMRAKELGIQFFHSPKGRTANDYHNIISASHAKWVALSGWLGHIEGHDPAKTFNIHPAFDLDRFGGKGMHGRHVHEAVWEAFLKEEITHTGITMHFVTARYDDPGAVFFKRSLPITKSFRNARVLGQAVNLLEHAWQAKITNRVIHGEISWNGQNPASIRGTDIE</sequence>
<dbReference type="GO" id="GO:0005737">
    <property type="term" value="C:cytoplasm"/>
    <property type="evidence" value="ECO:0007669"/>
    <property type="project" value="TreeGrafter"/>
</dbReference>
<dbReference type="GO" id="GO:0006189">
    <property type="term" value="P:'de novo' IMP biosynthetic process"/>
    <property type="evidence" value="ECO:0007669"/>
    <property type="project" value="TreeGrafter"/>
</dbReference>
<evidence type="ECO:0000256" key="4">
    <source>
        <dbReference type="ARBA" id="ARBA00022755"/>
    </source>
</evidence>
<dbReference type="PANTHER" id="PTHR43369:SF2">
    <property type="entry name" value="PHOSPHORIBOSYLGLYCINAMIDE FORMYLTRANSFERASE"/>
    <property type="match status" value="1"/>
</dbReference>
<dbReference type="EC" id="2.1.2.2" evidence="2"/>
<keyword evidence="4" id="KW-0658">Purine biosynthesis</keyword>
<keyword evidence="3" id="KW-0808">Transferase</keyword>
<organism evidence="6 7">
    <name type="scientific">Candidatus Taylorbacteria bacterium CG11_big_fil_rev_8_21_14_0_20_46_11</name>
    <dbReference type="NCBI Taxonomy" id="1975025"/>
    <lineage>
        <taxon>Bacteria</taxon>
        <taxon>Candidatus Tayloriibacteriota</taxon>
    </lineage>
</organism>
<dbReference type="InterPro" id="IPR036477">
    <property type="entry name" value="Formyl_transf_N_sf"/>
</dbReference>
<protein>
    <recommendedName>
        <fullName evidence="2">phosphoribosylglycinamide formyltransferase 1</fullName>
        <ecNumber evidence="2">2.1.2.2</ecNumber>
    </recommendedName>
</protein>
<evidence type="ECO:0000256" key="2">
    <source>
        <dbReference type="ARBA" id="ARBA00012254"/>
    </source>
</evidence>
<gene>
    <name evidence="6" type="ORF">COV91_02975</name>
</gene>
<name>A0A2H0KBS5_9BACT</name>
<evidence type="ECO:0000259" key="5">
    <source>
        <dbReference type="Pfam" id="PF00551"/>
    </source>
</evidence>
<dbReference type="InterPro" id="IPR002376">
    <property type="entry name" value="Formyl_transf_N"/>
</dbReference>
<feature type="domain" description="Formyl transferase N-terminal" evidence="5">
    <location>
        <begin position="18"/>
        <end position="187"/>
    </location>
</feature>
<reference evidence="6 7" key="1">
    <citation type="submission" date="2017-09" db="EMBL/GenBank/DDBJ databases">
        <title>Depth-based differentiation of microbial function through sediment-hosted aquifers and enrichment of novel symbionts in the deep terrestrial subsurface.</title>
        <authorList>
            <person name="Probst A.J."/>
            <person name="Ladd B."/>
            <person name="Jarett J.K."/>
            <person name="Geller-Mcgrath D.E."/>
            <person name="Sieber C.M."/>
            <person name="Emerson J.B."/>
            <person name="Anantharaman K."/>
            <person name="Thomas B.C."/>
            <person name="Malmstrom R."/>
            <person name="Stieglmeier M."/>
            <person name="Klingl A."/>
            <person name="Woyke T."/>
            <person name="Ryan C.M."/>
            <person name="Banfield J.F."/>
        </authorList>
    </citation>
    <scope>NUCLEOTIDE SEQUENCE [LARGE SCALE GENOMIC DNA]</scope>
    <source>
        <strain evidence="6">CG11_big_fil_rev_8_21_14_0_20_46_11</strain>
    </source>
</reference>
<dbReference type="Gene3D" id="3.40.50.170">
    <property type="entry name" value="Formyl transferase, N-terminal domain"/>
    <property type="match status" value="1"/>
</dbReference>
<evidence type="ECO:0000313" key="7">
    <source>
        <dbReference type="Proteomes" id="UP000229342"/>
    </source>
</evidence>